<keyword evidence="7" id="KW-0067">ATP-binding</keyword>
<dbReference type="InterPro" id="IPR011604">
    <property type="entry name" value="PDDEXK-like_dom_sf"/>
</dbReference>
<organism evidence="13 16">
    <name type="scientific">Halopseudomonas bauzanensis</name>
    <dbReference type="NCBI Taxonomy" id="653930"/>
    <lineage>
        <taxon>Bacteria</taxon>
        <taxon>Pseudomonadati</taxon>
        <taxon>Pseudomonadota</taxon>
        <taxon>Gammaproteobacteria</taxon>
        <taxon>Pseudomonadales</taxon>
        <taxon>Pseudomonadaceae</taxon>
        <taxon>Halopseudomonas</taxon>
    </lineage>
</organism>
<evidence type="ECO:0000256" key="1">
    <source>
        <dbReference type="ARBA" id="ARBA00022722"/>
    </source>
</evidence>
<keyword evidence="9" id="KW-0234">DNA repair</keyword>
<dbReference type="Pfam" id="PF13361">
    <property type="entry name" value="UvrD_C"/>
    <property type="match status" value="1"/>
</dbReference>
<evidence type="ECO:0000256" key="6">
    <source>
        <dbReference type="ARBA" id="ARBA00022839"/>
    </source>
</evidence>
<evidence type="ECO:0000313" key="14">
    <source>
        <dbReference type="EMBL" id="SFL81790.1"/>
    </source>
</evidence>
<accession>A0A1H9NE36</accession>
<keyword evidence="15" id="KW-1185">Reference proteome</keyword>
<dbReference type="InterPro" id="IPR027417">
    <property type="entry name" value="P-loop_NTPase"/>
</dbReference>
<proteinExistence type="predicted"/>
<evidence type="ECO:0000256" key="4">
    <source>
        <dbReference type="ARBA" id="ARBA00022801"/>
    </source>
</evidence>
<keyword evidence="5" id="KW-0347">Helicase</keyword>
<dbReference type="OrthoDB" id="9810135at2"/>
<dbReference type="GO" id="GO:0005829">
    <property type="term" value="C:cytosol"/>
    <property type="evidence" value="ECO:0007669"/>
    <property type="project" value="TreeGrafter"/>
</dbReference>
<evidence type="ECO:0000256" key="2">
    <source>
        <dbReference type="ARBA" id="ARBA00022741"/>
    </source>
</evidence>
<dbReference type="PANTHER" id="PTHR11070:SF2">
    <property type="entry name" value="ATP-DEPENDENT DNA HELICASE SRS2"/>
    <property type="match status" value="1"/>
</dbReference>
<dbReference type="Gene3D" id="3.40.50.300">
    <property type="entry name" value="P-loop containing nucleotide triphosphate hydrolases"/>
    <property type="match status" value="1"/>
</dbReference>
<dbReference type="SUPFAM" id="SSF52980">
    <property type="entry name" value="Restriction endonuclease-like"/>
    <property type="match status" value="1"/>
</dbReference>
<dbReference type="InterPro" id="IPR011335">
    <property type="entry name" value="Restrct_endonuc-II-like"/>
</dbReference>
<keyword evidence="6" id="KW-0269">Exonuclease</keyword>
<dbReference type="Gene3D" id="3.90.320.10">
    <property type="match status" value="1"/>
</dbReference>
<dbReference type="AlphaFoldDB" id="A0A1H9NE36"/>
<name>A0A1H9NE36_9GAMM</name>
<evidence type="ECO:0000259" key="12">
    <source>
        <dbReference type="Pfam" id="PF13361"/>
    </source>
</evidence>
<sequence>MLRWLDELASTEDDNRATSADNAVSVLTYHGAKGLEWPVVVLTSLDATARSSLWGVRARTVGSFDPQQPLANRFVHCWLKTWGRRSKPQAALNAEASVTGQSMQDEALAENKRLLYVGLTRARDMNIAVSFVRLRGPGRAWVGEIQSADALLFGDSGAVALTGNRQLSRQTRSWSKDDCAVEPPAKASEDCHWFTPRSRAQAKPLWHRPSSASGGIFKVVETDAVGVRLSLAGKPDMTALGSALHLCIARAAVLGSVPAPDVERILKTWAVADSIDKDAVCAQVEAFLAWIAKRWPGCPVHLEAPIEANGPNGTRIRGRIDLLVEEPNGWVLLDHKSNPGGAARDEDLAAKHGPQIESYGHALLSATGKPMSQGWLYLPVAARAVRLSCVPSSPPGSAQQKHEETQEWM</sequence>
<dbReference type="EMBL" id="FOGN01000001">
    <property type="protein sequence ID" value="SER34162.1"/>
    <property type="molecule type" value="Genomic_DNA"/>
</dbReference>
<evidence type="ECO:0000256" key="8">
    <source>
        <dbReference type="ARBA" id="ARBA00023125"/>
    </source>
</evidence>
<keyword evidence="4" id="KW-0378">Hydrolase</keyword>
<feature type="domain" description="UvrD-like helicase C-terminal" evidence="12">
    <location>
        <begin position="11"/>
        <end position="125"/>
    </location>
</feature>
<evidence type="ECO:0000256" key="10">
    <source>
        <dbReference type="ARBA" id="ARBA00034923"/>
    </source>
</evidence>
<dbReference type="GO" id="GO:0000725">
    <property type="term" value="P:recombinational repair"/>
    <property type="evidence" value="ECO:0007669"/>
    <property type="project" value="TreeGrafter"/>
</dbReference>
<dbReference type="InterPro" id="IPR014017">
    <property type="entry name" value="DNA_helicase_UvrD-like_C"/>
</dbReference>
<keyword evidence="2" id="KW-0547">Nucleotide-binding</keyword>
<dbReference type="GO" id="GO:0043138">
    <property type="term" value="F:3'-5' DNA helicase activity"/>
    <property type="evidence" value="ECO:0007669"/>
    <property type="project" value="TreeGrafter"/>
</dbReference>
<dbReference type="EMBL" id="FOUA01000001">
    <property type="protein sequence ID" value="SFL81790.1"/>
    <property type="molecule type" value="Genomic_DNA"/>
</dbReference>
<evidence type="ECO:0000256" key="5">
    <source>
        <dbReference type="ARBA" id="ARBA00022806"/>
    </source>
</evidence>
<dbReference type="GO" id="GO:0003677">
    <property type="term" value="F:DNA binding"/>
    <property type="evidence" value="ECO:0007669"/>
    <property type="project" value="UniProtKB-KW"/>
</dbReference>
<feature type="domain" description="PD-(D/E)XK endonuclease-like" evidence="11">
    <location>
        <begin position="239"/>
        <end position="394"/>
    </location>
</feature>
<dbReference type="InterPro" id="IPR000212">
    <property type="entry name" value="DNA_helicase_UvrD/REP"/>
</dbReference>
<dbReference type="SUPFAM" id="SSF52540">
    <property type="entry name" value="P-loop containing nucleoside triphosphate hydrolases"/>
    <property type="match status" value="1"/>
</dbReference>
<dbReference type="Pfam" id="PF12705">
    <property type="entry name" value="PDDEXK_1"/>
    <property type="match status" value="1"/>
</dbReference>
<dbReference type="Proteomes" id="UP000186599">
    <property type="component" value="Unassembled WGS sequence"/>
</dbReference>
<keyword evidence="3" id="KW-0227">DNA damage</keyword>
<evidence type="ECO:0000256" key="9">
    <source>
        <dbReference type="ARBA" id="ARBA00023204"/>
    </source>
</evidence>
<reference evidence="15 16" key="1">
    <citation type="submission" date="2016-10" db="EMBL/GenBank/DDBJ databases">
        <authorList>
            <person name="de Groot N.N."/>
        </authorList>
    </citation>
    <scope>NUCLEOTIDE SEQUENCE [LARGE SCALE GENOMIC DNA]</scope>
    <source>
        <strain evidence="14 15">CGMCC 1.9095</strain>
        <strain evidence="13 16">DSM 22558</strain>
    </source>
</reference>
<dbReference type="GO" id="GO:0004527">
    <property type="term" value="F:exonuclease activity"/>
    <property type="evidence" value="ECO:0007669"/>
    <property type="project" value="UniProtKB-KW"/>
</dbReference>
<gene>
    <name evidence="14" type="ORF">SAMN04487855_1374</name>
    <name evidence="13" type="ORF">SAMN05216589_0250</name>
</gene>
<dbReference type="InterPro" id="IPR038726">
    <property type="entry name" value="PDDEXK_AddAB-type"/>
</dbReference>
<evidence type="ECO:0000313" key="13">
    <source>
        <dbReference type="EMBL" id="SER34162.1"/>
    </source>
</evidence>
<dbReference type="PANTHER" id="PTHR11070">
    <property type="entry name" value="UVRD / RECB / PCRA DNA HELICASE FAMILY MEMBER"/>
    <property type="match status" value="1"/>
</dbReference>
<dbReference type="Proteomes" id="UP000186904">
    <property type="component" value="Unassembled WGS sequence"/>
</dbReference>
<evidence type="ECO:0000256" key="3">
    <source>
        <dbReference type="ARBA" id="ARBA00022763"/>
    </source>
</evidence>
<evidence type="ECO:0000313" key="15">
    <source>
        <dbReference type="Proteomes" id="UP000186599"/>
    </source>
</evidence>
<evidence type="ECO:0000259" key="11">
    <source>
        <dbReference type="Pfam" id="PF12705"/>
    </source>
</evidence>
<evidence type="ECO:0000256" key="7">
    <source>
        <dbReference type="ARBA" id="ARBA00022840"/>
    </source>
</evidence>
<keyword evidence="1" id="KW-0540">Nuclease</keyword>
<evidence type="ECO:0000313" key="16">
    <source>
        <dbReference type="Proteomes" id="UP000186904"/>
    </source>
</evidence>
<dbReference type="STRING" id="653930.SAMN05216589_0250"/>
<keyword evidence="8" id="KW-0238">DNA-binding</keyword>
<protein>
    <recommendedName>
        <fullName evidence="10">DNA 3'-5' helicase II</fullName>
    </recommendedName>
</protein>
<dbReference type="GO" id="GO:0005524">
    <property type="term" value="F:ATP binding"/>
    <property type="evidence" value="ECO:0007669"/>
    <property type="project" value="UniProtKB-KW"/>
</dbReference>